<dbReference type="PANTHER" id="PTHR47176:SF1">
    <property type="entry name" value="OS04G0577500 PROTEIN"/>
    <property type="match status" value="1"/>
</dbReference>
<evidence type="ECO:0000313" key="2">
    <source>
        <dbReference type="Proteomes" id="UP000297647"/>
    </source>
</evidence>
<dbReference type="PANTHER" id="PTHR47176">
    <property type="entry name" value="OSJNBA0020J04.13 PROTEIN"/>
    <property type="match status" value="1"/>
</dbReference>
<dbReference type="Proteomes" id="UP000297647">
    <property type="component" value="Unassembled WGS sequence"/>
</dbReference>
<dbReference type="InterPro" id="IPR001130">
    <property type="entry name" value="TatD-like"/>
</dbReference>
<dbReference type="Pfam" id="PF01026">
    <property type="entry name" value="TatD_DNase"/>
    <property type="match status" value="1"/>
</dbReference>
<dbReference type="InterPro" id="IPR032466">
    <property type="entry name" value="Metal_Hydrolase"/>
</dbReference>
<evidence type="ECO:0000313" key="1">
    <source>
        <dbReference type="EMBL" id="TFV95976.1"/>
    </source>
</evidence>
<keyword evidence="2" id="KW-1185">Reference proteome</keyword>
<dbReference type="OrthoDB" id="664222at2"/>
<dbReference type="RefSeq" id="WP_135072614.1">
    <property type="nucleotide sequence ID" value="NZ_SPSB01000002.1"/>
</dbReference>
<dbReference type="EMBL" id="SPSB01000002">
    <property type="protein sequence ID" value="TFV95976.1"/>
    <property type="molecule type" value="Genomic_DNA"/>
</dbReference>
<dbReference type="GO" id="GO:0016788">
    <property type="term" value="F:hydrolase activity, acting on ester bonds"/>
    <property type="evidence" value="ECO:0007669"/>
    <property type="project" value="InterPro"/>
</dbReference>
<gene>
    <name evidence="1" type="ORF">E4S40_07050</name>
</gene>
<proteinExistence type="predicted"/>
<comment type="caution">
    <text evidence="1">The sequence shown here is derived from an EMBL/GenBank/DDBJ whole genome shotgun (WGS) entry which is preliminary data.</text>
</comment>
<name>A0A4Y9QXP5_9BACT</name>
<dbReference type="AlphaFoldDB" id="A0A4Y9QXP5"/>
<protein>
    <submittedName>
        <fullName evidence="1">Mg-dependent DNase</fullName>
    </submittedName>
</protein>
<organism evidence="1 2">
    <name type="scientific">Algoriphagus kandeliae</name>
    <dbReference type="NCBI Taxonomy" id="2562278"/>
    <lineage>
        <taxon>Bacteria</taxon>
        <taxon>Pseudomonadati</taxon>
        <taxon>Bacteroidota</taxon>
        <taxon>Cytophagia</taxon>
        <taxon>Cytophagales</taxon>
        <taxon>Cyclobacteriaceae</taxon>
        <taxon>Algoriphagus</taxon>
    </lineage>
</organism>
<sequence length="214" mass="24233">MQSFDFHTHDLSSTGIWNLPSDETPNSVGYFSAGLHPWFLEENWKEQLQKVKTLSKQDNCLAIGECGFDRLRGPSISIQQAAFEAQAETAEELDIPIILHCVKAHDLVLAYLKNHKNPPSIIWHGWNLKPHLASQLLEFPVYFSFGKALLNANSNASNWLKACPSDRIFFETDDASLGIDSIYEAASLILVRPVENLRKQVVENWNQISSRKIK</sequence>
<reference evidence="1 2" key="1">
    <citation type="submission" date="2019-03" db="EMBL/GenBank/DDBJ databases">
        <title>Algoriphagus sp. nov, a new strain isolated from root system soil of mangrove plant Kandelia.</title>
        <authorList>
            <person name="Yin Q."/>
            <person name="Wang K."/>
            <person name="Song Z."/>
        </authorList>
    </citation>
    <scope>NUCLEOTIDE SEQUENCE [LARGE SCALE GENOMIC DNA]</scope>
    <source>
        <strain evidence="1 2">XY-J91</strain>
    </source>
</reference>
<dbReference type="SUPFAM" id="SSF51556">
    <property type="entry name" value="Metallo-dependent hydrolases"/>
    <property type="match status" value="1"/>
</dbReference>
<dbReference type="Gene3D" id="3.20.20.140">
    <property type="entry name" value="Metal-dependent hydrolases"/>
    <property type="match status" value="1"/>
</dbReference>
<accession>A0A4Y9QXP5</accession>